<feature type="compositionally biased region" description="Low complexity" evidence="1">
    <location>
        <begin position="240"/>
        <end position="249"/>
    </location>
</feature>
<feature type="compositionally biased region" description="Basic and acidic residues" evidence="1">
    <location>
        <begin position="118"/>
        <end position="134"/>
    </location>
</feature>
<accession>A0ABC8SRA2</accession>
<sequence length="276" mass="29879">MPQRHQTQPKLSLSLSTEEGRKNYLCLITQQMGCGESKHQVVTGNTVNKNNKSKADDTFAETNPEKPTSGTNTNTNTLSPQQESRNLNGKPASEGTHVRKSEIANVIPVFGDENLKETHKADKVPDDLPLEKTQNDNVGSGDDNVKETKNVEPVGDEREGGDQKGDEFGETIEEIISEGMSGTSVYYSPHAIAKTNAPEENTKLDNAVEKEAVEETKPETKNEEAVNTAEGNPVKEEAAKPTIAATEAANSALEENVPSANEEHVNEASAKDLKKN</sequence>
<dbReference type="EMBL" id="CAUOFW020003392">
    <property type="protein sequence ID" value="CAK9159751.1"/>
    <property type="molecule type" value="Genomic_DNA"/>
</dbReference>
<name>A0ABC8SRA2_9AQUA</name>
<evidence type="ECO:0000256" key="1">
    <source>
        <dbReference type="SAM" id="MobiDB-lite"/>
    </source>
</evidence>
<organism evidence="2 3">
    <name type="scientific">Ilex paraguariensis</name>
    <name type="common">yerba mate</name>
    <dbReference type="NCBI Taxonomy" id="185542"/>
    <lineage>
        <taxon>Eukaryota</taxon>
        <taxon>Viridiplantae</taxon>
        <taxon>Streptophyta</taxon>
        <taxon>Embryophyta</taxon>
        <taxon>Tracheophyta</taxon>
        <taxon>Spermatophyta</taxon>
        <taxon>Magnoliopsida</taxon>
        <taxon>eudicotyledons</taxon>
        <taxon>Gunneridae</taxon>
        <taxon>Pentapetalae</taxon>
        <taxon>asterids</taxon>
        <taxon>campanulids</taxon>
        <taxon>Aquifoliales</taxon>
        <taxon>Aquifoliaceae</taxon>
        <taxon>Ilex</taxon>
    </lineage>
</organism>
<feature type="region of interest" description="Disordered" evidence="1">
    <location>
        <begin position="42"/>
        <end position="100"/>
    </location>
</feature>
<dbReference type="Proteomes" id="UP001642360">
    <property type="component" value="Unassembled WGS sequence"/>
</dbReference>
<feature type="compositionally biased region" description="Basic and acidic residues" evidence="1">
    <location>
        <begin position="143"/>
        <end position="167"/>
    </location>
</feature>
<keyword evidence="3" id="KW-1185">Reference proteome</keyword>
<evidence type="ECO:0000313" key="3">
    <source>
        <dbReference type="Proteomes" id="UP001642360"/>
    </source>
</evidence>
<reference evidence="2 3" key="1">
    <citation type="submission" date="2024-02" db="EMBL/GenBank/DDBJ databases">
        <authorList>
            <person name="Vignale AGUSTIN F."/>
            <person name="Sosa J E."/>
            <person name="Modenutti C."/>
        </authorList>
    </citation>
    <scope>NUCLEOTIDE SEQUENCE [LARGE SCALE GENOMIC DNA]</scope>
</reference>
<feature type="compositionally biased region" description="Polar residues" evidence="1">
    <location>
        <begin position="78"/>
        <end position="87"/>
    </location>
</feature>
<feature type="compositionally biased region" description="Basic and acidic residues" evidence="1">
    <location>
        <begin position="209"/>
        <end position="224"/>
    </location>
</feature>
<dbReference type="AlphaFoldDB" id="A0ABC8SRA2"/>
<comment type="caution">
    <text evidence="2">The sequence shown here is derived from an EMBL/GenBank/DDBJ whole genome shotgun (WGS) entry which is preliminary data.</text>
</comment>
<feature type="region of interest" description="Disordered" evidence="1">
    <location>
        <begin position="209"/>
        <end position="276"/>
    </location>
</feature>
<feature type="compositionally biased region" description="Basic and acidic residues" evidence="1">
    <location>
        <begin position="261"/>
        <end position="276"/>
    </location>
</feature>
<gene>
    <name evidence="2" type="ORF">ILEXP_LOCUS28457</name>
</gene>
<evidence type="ECO:0000313" key="2">
    <source>
        <dbReference type="EMBL" id="CAK9159751.1"/>
    </source>
</evidence>
<protein>
    <submittedName>
        <fullName evidence="2">Uncharacterized protein</fullName>
    </submittedName>
</protein>
<feature type="region of interest" description="Disordered" evidence="1">
    <location>
        <begin position="118"/>
        <end position="171"/>
    </location>
</feature>
<proteinExistence type="predicted"/>